<dbReference type="Pfam" id="PF25087">
    <property type="entry name" value="GMPPB_C"/>
    <property type="match status" value="1"/>
</dbReference>
<comment type="similarity">
    <text evidence="2">Belongs to the eIF-2B gamma/epsilon subunits family.</text>
</comment>
<dbReference type="GO" id="GO:0005829">
    <property type="term" value="C:cytosol"/>
    <property type="evidence" value="ECO:0007669"/>
    <property type="project" value="UniProtKB-SubCell"/>
</dbReference>
<dbReference type="InterPro" id="IPR056729">
    <property type="entry name" value="GMPPB_C"/>
</dbReference>
<organism evidence="10">
    <name type="scientific">Eremomyces bilateralis CBS 781.70</name>
    <dbReference type="NCBI Taxonomy" id="1392243"/>
    <lineage>
        <taxon>Eukaryota</taxon>
        <taxon>Fungi</taxon>
        <taxon>Dikarya</taxon>
        <taxon>Ascomycota</taxon>
        <taxon>Pezizomycotina</taxon>
        <taxon>Dothideomycetes</taxon>
        <taxon>Dothideomycetes incertae sedis</taxon>
        <taxon>Eremomycetales</taxon>
        <taxon>Eremomycetaceae</taxon>
        <taxon>Eremomyces</taxon>
    </lineage>
</organism>
<keyword evidence="4" id="KW-0396">Initiation factor</keyword>
<accession>A0A6G1G0G7</accession>
<keyword evidence="3" id="KW-0963">Cytoplasm</keyword>
<dbReference type="Proteomes" id="UP000504638">
    <property type="component" value="Unplaced"/>
</dbReference>
<evidence type="ECO:0000313" key="10">
    <source>
        <dbReference type="EMBL" id="KAF1811421.1"/>
    </source>
</evidence>
<reference evidence="10 12" key="1">
    <citation type="submission" date="2020-01" db="EMBL/GenBank/DDBJ databases">
        <authorList>
            <consortium name="DOE Joint Genome Institute"/>
            <person name="Haridas S."/>
            <person name="Albert R."/>
            <person name="Binder M."/>
            <person name="Bloem J."/>
            <person name="Labutti K."/>
            <person name="Salamov A."/>
            <person name="Andreopoulos B."/>
            <person name="Baker S.E."/>
            <person name="Barry K."/>
            <person name="Bills G."/>
            <person name="Bluhm B.H."/>
            <person name="Cannon C."/>
            <person name="Castanera R."/>
            <person name="Culley D.E."/>
            <person name="Daum C."/>
            <person name="Ezra D."/>
            <person name="Gonzalez J.B."/>
            <person name="Henrissat B."/>
            <person name="Kuo A."/>
            <person name="Liang C."/>
            <person name="Lipzen A."/>
            <person name="Lutzoni F."/>
            <person name="Magnuson J."/>
            <person name="Mondo S."/>
            <person name="Nolan M."/>
            <person name="Ohm R."/>
            <person name="Pangilinan J."/>
            <person name="Park H.-J."/>
            <person name="Ramirez L."/>
            <person name="Alfaro M."/>
            <person name="Sun H."/>
            <person name="Tritt A."/>
            <person name="Yoshinaga Y."/>
            <person name="Zwiers L.-H."/>
            <person name="Turgeon B.G."/>
            <person name="Goodwin S.B."/>
            <person name="Spatafora J.W."/>
            <person name="Crous P.W."/>
            <person name="Grigoriev I.V."/>
        </authorList>
    </citation>
    <scope>NUCLEOTIDE SEQUENCE</scope>
    <source>
        <strain evidence="10 12">CBS 781.70</strain>
    </source>
</reference>
<comment type="subunit">
    <text evidence="8">Component of the translation initiation factor 2B (eIF2B) complex which is a heterodecamer of two sets of five different subunits: alpha, beta, gamma, delta and epsilon. Subunits alpha, beta and delta comprise a regulatory subcomplex and subunits epsilon and gamma comprise a catalytic subcomplex. Within the complex, the hexameric regulatory complex resides at the center, with the two heterodimeric catalytic subcomplexes bound on opposite sides.</text>
</comment>
<evidence type="ECO:0000256" key="1">
    <source>
        <dbReference type="ARBA" id="ARBA00004514"/>
    </source>
</evidence>
<dbReference type="GeneID" id="54416218"/>
<evidence type="ECO:0000256" key="8">
    <source>
        <dbReference type="ARBA" id="ARBA00046432"/>
    </source>
</evidence>
<dbReference type="SUPFAM" id="SSF51161">
    <property type="entry name" value="Trimeric LpxA-like enzymes"/>
    <property type="match status" value="1"/>
</dbReference>
<dbReference type="Gene3D" id="2.160.10.10">
    <property type="entry name" value="Hexapeptide repeat proteins"/>
    <property type="match status" value="1"/>
</dbReference>
<dbReference type="RefSeq" id="XP_033533052.1">
    <property type="nucleotide sequence ID" value="XM_033675648.1"/>
</dbReference>
<dbReference type="EMBL" id="ML975161">
    <property type="protein sequence ID" value="KAF1811421.1"/>
    <property type="molecule type" value="Genomic_DNA"/>
</dbReference>
<dbReference type="SUPFAM" id="SSF53448">
    <property type="entry name" value="Nucleotide-diphospho-sugar transferases"/>
    <property type="match status" value="1"/>
</dbReference>
<dbReference type="InterPro" id="IPR029044">
    <property type="entry name" value="Nucleotide-diphossugar_trans"/>
</dbReference>
<dbReference type="GO" id="GO:0005851">
    <property type="term" value="C:eukaryotic translation initiation factor 2B complex"/>
    <property type="evidence" value="ECO:0007669"/>
    <property type="project" value="TreeGrafter"/>
</dbReference>
<feature type="domain" description="Mannose-1-phosphate guanyltransferase C-terminal" evidence="9">
    <location>
        <begin position="421"/>
        <end position="487"/>
    </location>
</feature>
<name>A0A6G1G0G7_9PEZI</name>
<evidence type="ECO:0000256" key="2">
    <source>
        <dbReference type="ARBA" id="ARBA00007878"/>
    </source>
</evidence>
<comment type="subcellular location">
    <subcellularLocation>
        <location evidence="1">Cytoplasm</location>
        <location evidence="1">Cytosol</location>
    </subcellularLocation>
</comment>
<evidence type="ECO:0000256" key="4">
    <source>
        <dbReference type="ARBA" id="ARBA00022540"/>
    </source>
</evidence>
<gene>
    <name evidence="10 12" type="ORF">P152DRAFT_377544</name>
</gene>
<proteinExistence type="inferred from homology"/>
<dbReference type="Gene3D" id="3.90.550.10">
    <property type="entry name" value="Spore Coat Polysaccharide Biosynthesis Protein SpsA, Chain A"/>
    <property type="match status" value="1"/>
</dbReference>
<dbReference type="OrthoDB" id="10250549at2759"/>
<dbReference type="AlphaFoldDB" id="A0A6G1G0G7"/>
<evidence type="ECO:0000313" key="12">
    <source>
        <dbReference type="RefSeq" id="XP_033533052.1"/>
    </source>
</evidence>
<reference evidence="12" key="3">
    <citation type="submission" date="2025-04" db="UniProtKB">
        <authorList>
            <consortium name="RefSeq"/>
        </authorList>
    </citation>
    <scope>IDENTIFICATION</scope>
    <source>
        <strain evidence="12">CBS 781.70</strain>
    </source>
</reference>
<sequence>MPHANLPAPAFKAFILCGPGSGFETFCANPKDGPKALLPIANRPMVWYPLDFCYRMGITEISLIISPDSHEALDDALNQNPYLTSLPSPKPDIIAPPGLAQSSTAQIIGTAELFRFPEVQAAIDSDFLVLPCDLLTELDPLAAYETWMTFQAEVAGMGAGAGRQGGLGFWYSVLDAERKKPKGAETDFVMTAAIARPAVVFPHAASLAHNTEQLLNAKSNATLDDEVANHGALRIRNKAIEEFGRTRIERVYRDSHVYFFPRWAKELMARNATFESMSEDVIGAWAKASWQDGLAEKLGMQEYFDAATPNGSTADNGTADVDIASMISTMSVHPPTLSTAFASRVPSSPSSSRSLLPPFLTYLHPPSPPAPLLRRIDTVPTLLLTTLHLAALPPSSSPLTHTAKITHPHLVDPHARIDLPTTLLDANVTVGAHATVKECAVGANCSIGPGARLLRCVLMDGVDVGANVTLSGCVVGRRAKLEGKERRAKGEQGTVLRDCVVRQVFLVEWGTEEK</sequence>
<dbReference type="InterPro" id="IPR011004">
    <property type="entry name" value="Trimer_LpxA-like_sf"/>
</dbReference>
<dbReference type="GO" id="GO:0002183">
    <property type="term" value="P:cytoplasmic translational initiation"/>
    <property type="evidence" value="ECO:0007669"/>
    <property type="project" value="TreeGrafter"/>
</dbReference>
<keyword evidence="5" id="KW-0648">Protein biosynthesis</keyword>
<dbReference type="GO" id="GO:0005085">
    <property type="term" value="F:guanyl-nucleotide exchange factor activity"/>
    <property type="evidence" value="ECO:0007669"/>
    <property type="project" value="TreeGrafter"/>
</dbReference>
<feature type="non-terminal residue" evidence="10">
    <location>
        <position position="514"/>
    </location>
</feature>
<dbReference type="PANTHER" id="PTHR45989:SF1">
    <property type="entry name" value="TRANSLATION INITIATION FACTOR EIF-2B SUBUNIT GAMMA"/>
    <property type="match status" value="1"/>
</dbReference>
<reference evidence="12" key="2">
    <citation type="submission" date="2020-04" db="EMBL/GenBank/DDBJ databases">
        <authorList>
            <consortium name="NCBI Genome Project"/>
        </authorList>
    </citation>
    <scope>NUCLEOTIDE SEQUENCE</scope>
    <source>
        <strain evidence="12">CBS 781.70</strain>
    </source>
</reference>
<evidence type="ECO:0000256" key="3">
    <source>
        <dbReference type="ARBA" id="ARBA00022490"/>
    </source>
</evidence>
<keyword evidence="11" id="KW-1185">Reference proteome</keyword>
<protein>
    <recommendedName>
        <fullName evidence="6">Translation initiation factor eIF2B subunit gamma</fullName>
    </recommendedName>
    <alternativeName>
        <fullName evidence="7">eIF2B GDP-GTP exchange factor subunit gamma</fullName>
    </alternativeName>
</protein>
<dbReference type="PANTHER" id="PTHR45989">
    <property type="entry name" value="TRANSLATION INITIATION FACTOR EIF-2B SUBUNIT GAMMA"/>
    <property type="match status" value="1"/>
</dbReference>
<dbReference type="InterPro" id="IPR051960">
    <property type="entry name" value="eIF2B_gamma"/>
</dbReference>
<evidence type="ECO:0000259" key="9">
    <source>
        <dbReference type="Pfam" id="PF25087"/>
    </source>
</evidence>
<evidence type="ECO:0000313" key="11">
    <source>
        <dbReference type="Proteomes" id="UP000504638"/>
    </source>
</evidence>
<evidence type="ECO:0000256" key="5">
    <source>
        <dbReference type="ARBA" id="ARBA00022917"/>
    </source>
</evidence>
<evidence type="ECO:0000256" key="6">
    <source>
        <dbReference type="ARBA" id="ARBA00044196"/>
    </source>
</evidence>
<evidence type="ECO:0000256" key="7">
    <source>
        <dbReference type="ARBA" id="ARBA00044229"/>
    </source>
</evidence>
<dbReference type="GO" id="GO:0003743">
    <property type="term" value="F:translation initiation factor activity"/>
    <property type="evidence" value="ECO:0007669"/>
    <property type="project" value="UniProtKB-KW"/>
</dbReference>